<dbReference type="InterPro" id="IPR023753">
    <property type="entry name" value="FAD/NAD-binding_dom"/>
</dbReference>
<evidence type="ECO:0000256" key="5">
    <source>
        <dbReference type="ARBA" id="ARBA00023002"/>
    </source>
</evidence>
<dbReference type="SUPFAM" id="SSF51905">
    <property type="entry name" value="FAD/NAD(P)-binding domain"/>
    <property type="match status" value="2"/>
</dbReference>
<protein>
    <submittedName>
        <fullName evidence="7">NADH dehydrogenase</fullName>
    </submittedName>
</protein>
<evidence type="ECO:0000259" key="6">
    <source>
        <dbReference type="Pfam" id="PF07992"/>
    </source>
</evidence>
<reference evidence="7" key="1">
    <citation type="submission" date="2021-03" db="EMBL/GenBank/DDBJ databases">
        <title>Genomic Encyclopedia of Type Strains, Phase IV (KMG-IV): sequencing the most valuable type-strain genomes for metagenomic binning, comparative biology and taxonomic classification.</title>
        <authorList>
            <person name="Goeker M."/>
        </authorList>
    </citation>
    <scope>NUCLEOTIDE SEQUENCE</scope>
    <source>
        <strain evidence="7">DSM 22443</strain>
    </source>
</reference>
<dbReference type="PRINTS" id="PR00368">
    <property type="entry name" value="FADPNR"/>
</dbReference>
<comment type="similarity">
    <text evidence="2">Belongs to the NADH dehydrogenase family.</text>
</comment>
<dbReference type="Pfam" id="PF07992">
    <property type="entry name" value="Pyr_redox_2"/>
    <property type="match status" value="1"/>
</dbReference>
<evidence type="ECO:0000256" key="3">
    <source>
        <dbReference type="ARBA" id="ARBA00022630"/>
    </source>
</evidence>
<evidence type="ECO:0000256" key="4">
    <source>
        <dbReference type="ARBA" id="ARBA00022827"/>
    </source>
</evidence>
<dbReference type="Proteomes" id="UP000765891">
    <property type="component" value="Unassembled WGS sequence"/>
</dbReference>
<organism evidence="7 8">
    <name type="scientific">Halarchaeum rubridurum</name>
    <dbReference type="NCBI Taxonomy" id="489911"/>
    <lineage>
        <taxon>Archaea</taxon>
        <taxon>Methanobacteriati</taxon>
        <taxon>Methanobacteriota</taxon>
        <taxon>Stenosarchaea group</taxon>
        <taxon>Halobacteria</taxon>
        <taxon>Halobacteriales</taxon>
        <taxon>Halobacteriaceae</taxon>
    </lineage>
</organism>
<keyword evidence="5" id="KW-0560">Oxidoreductase</keyword>
<evidence type="ECO:0000256" key="1">
    <source>
        <dbReference type="ARBA" id="ARBA00001974"/>
    </source>
</evidence>
<dbReference type="AlphaFoldDB" id="A0A8T4GT90"/>
<keyword evidence="3" id="KW-0285">Flavoprotein</keyword>
<keyword evidence="4" id="KW-0274">FAD</keyword>
<comment type="cofactor">
    <cofactor evidence="1">
        <name>FAD</name>
        <dbReference type="ChEBI" id="CHEBI:57692"/>
    </cofactor>
</comment>
<dbReference type="InterPro" id="IPR051169">
    <property type="entry name" value="NADH-Q_oxidoreductase"/>
</dbReference>
<sequence>MRVAVLGGGYAGLMVTRKLEERLPPGDDIVLVDETGDHLVQHELHRTIRYPGFADDITVPLDELVTRATVREATVTDLDPDAGTVALADDGTLDYDAGVVALGSQTADYGIPGVAEHATPLKRLDHAAELRRDFFDAVDPDGGTVVVVGAGLSGVQTAGEFAELADHEGLADDVEVVLVERAETVAPSFPENFRATTRNALRDLGVRLETGTEVTEVTADAVVADDGEIPHDVLAWTGGVRGPDALDGERQDVRADLRLSERTFVAGDAADVVDADGERVPASAQAAVRASPAVARNVERVLDAARADDSVGHLEKWAFETPGWLISVGDDAVAQLGPEVFRGTAANVIKTSVGLTYLAEHGSLRDAIRVVREELGDDRVLPELRDREF</sequence>
<comment type="caution">
    <text evidence="7">The sequence shown here is derived from an EMBL/GenBank/DDBJ whole genome shotgun (WGS) entry which is preliminary data.</text>
</comment>
<feature type="domain" description="FAD/NAD(P)-binding" evidence="6">
    <location>
        <begin position="1"/>
        <end position="289"/>
    </location>
</feature>
<dbReference type="PANTHER" id="PTHR42913">
    <property type="entry name" value="APOPTOSIS-INDUCING FACTOR 1"/>
    <property type="match status" value="1"/>
</dbReference>
<dbReference type="Gene3D" id="3.50.50.100">
    <property type="match status" value="1"/>
</dbReference>
<accession>A0A8T4GT90</accession>
<dbReference type="InterPro" id="IPR036188">
    <property type="entry name" value="FAD/NAD-bd_sf"/>
</dbReference>
<dbReference type="GO" id="GO:0003955">
    <property type="term" value="F:NAD(P)H dehydrogenase (quinone) activity"/>
    <property type="evidence" value="ECO:0007669"/>
    <property type="project" value="TreeGrafter"/>
</dbReference>
<dbReference type="GO" id="GO:0019646">
    <property type="term" value="P:aerobic electron transport chain"/>
    <property type="evidence" value="ECO:0007669"/>
    <property type="project" value="TreeGrafter"/>
</dbReference>
<gene>
    <name evidence="7" type="ORF">J2752_002356</name>
</gene>
<dbReference type="EMBL" id="JAGGKO010000004">
    <property type="protein sequence ID" value="MBP1955433.1"/>
    <property type="molecule type" value="Genomic_DNA"/>
</dbReference>
<evidence type="ECO:0000313" key="7">
    <source>
        <dbReference type="EMBL" id="MBP1955433.1"/>
    </source>
</evidence>
<dbReference type="RefSeq" id="WP_188872742.1">
    <property type="nucleotide sequence ID" value="NZ_BMOO01000005.1"/>
</dbReference>
<proteinExistence type="inferred from homology"/>
<dbReference type="PANTHER" id="PTHR42913:SF3">
    <property type="entry name" value="64 KDA MITOCHONDRIAL NADH DEHYDROGENASE (EUROFUNG)"/>
    <property type="match status" value="1"/>
</dbReference>
<name>A0A8T4GT90_9EURY</name>
<dbReference type="OrthoDB" id="38899at2157"/>
<evidence type="ECO:0000256" key="2">
    <source>
        <dbReference type="ARBA" id="ARBA00005272"/>
    </source>
</evidence>
<evidence type="ECO:0000313" key="8">
    <source>
        <dbReference type="Proteomes" id="UP000765891"/>
    </source>
</evidence>